<protein>
    <submittedName>
        <fullName evidence="1">Uncharacterized protein</fullName>
    </submittedName>
</protein>
<evidence type="ECO:0000313" key="1">
    <source>
        <dbReference type="EMBL" id="CEM62242.1"/>
    </source>
</evidence>
<name>A0A0B7GXC8_TREPH</name>
<keyword evidence="2" id="KW-1185">Reference proteome</keyword>
<proteinExistence type="predicted"/>
<evidence type="ECO:0000313" key="2">
    <source>
        <dbReference type="Proteomes" id="UP000042527"/>
    </source>
</evidence>
<gene>
    <name evidence="1" type="ORF">TPHV1_30137</name>
</gene>
<reference evidence="2" key="1">
    <citation type="submission" date="2015-01" db="EMBL/GenBank/DDBJ databases">
        <authorList>
            <person name="Manzoor Shahid"/>
            <person name="Zubair Saima"/>
        </authorList>
    </citation>
    <scope>NUCLEOTIDE SEQUENCE [LARGE SCALE GENOMIC DNA]</scope>
    <source>
        <strain evidence="2">V1</strain>
    </source>
</reference>
<dbReference type="AlphaFoldDB" id="A0A0B7GXC8"/>
<dbReference type="Proteomes" id="UP000042527">
    <property type="component" value="Unassembled WGS sequence"/>
</dbReference>
<organism evidence="1 2">
    <name type="scientific">Treponema phagedenis</name>
    <dbReference type="NCBI Taxonomy" id="162"/>
    <lineage>
        <taxon>Bacteria</taxon>
        <taxon>Pseudomonadati</taxon>
        <taxon>Spirochaetota</taxon>
        <taxon>Spirochaetia</taxon>
        <taxon>Spirochaetales</taxon>
        <taxon>Treponemataceae</taxon>
        <taxon>Treponema</taxon>
    </lineage>
</organism>
<accession>A0A0B7GXC8</accession>
<sequence>MKKGLGKLLDLKPLNIDTITSIEGVVTIGKETYPLAYAAAKNMIALNTTKAQLLFSAISTNCSAYIVLEYF</sequence>
<dbReference type="EMBL" id="CDNC01000023">
    <property type="protein sequence ID" value="CEM62242.1"/>
    <property type="molecule type" value="Genomic_DNA"/>
</dbReference>